<protein>
    <submittedName>
        <fullName evidence="1">Uncharacterized protein</fullName>
    </submittedName>
</protein>
<name>A0A0V1KL45_9BILA</name>
<dbReference type="Proteomes" id="UP000054721">
    <property type="component" value="Unassembled WGS sequence"/>
</dbReference>
<proteinExistence type="predicted"/>
<gene>
    <name evidence="1" type="ORF">T02_10191</name>
</gene>
<keyword evidence="2" id="KW-1185">Reference proteome</keyword>
<accession>A0A0V1KL45</accession>
<reference evidence="1 2" key="1">
    <citation type="submission" date="2015-05" db="EMBL/GenBank/DDBJ databases">
        <title>Evolution of Trichinella species and genotypes.</title>
        <authorList>
            <person name="Korhonen P.K."/>
            <person name="Edoardo P."/>
            <person name="Giuseppe L.R."/>
            <person name="Gasser R.B."/>
        </authorList>
    </citation>
    <scope>NUCLEOTIDE SEQUENCE [LARGE SCALE GENOMIC DNA]</scope>
    <source>
        <strain evidence="1">ISS10</strain>
    </source>
</reference>
<sequence>MFAPEAAQAGFPSDFKSLELITFGGLYTKYLKYNYSIADRHCDSTSIGLPIYIAVIIVFTCCDLCNTNFHYTALTIKQARKCLLQIYARAMQSTIAHKNELENM</sequence>
<organism evidence="1 2">
    <name type="scientific">Trichinella nativa</name>
    <dbReference type="NCBI Taxonomy" id="6335"/>
    <lineage>
        <taxon>Eukaryota</taxon>
        <taxon>Metazoa</taxon>
        <taxon>Ecdysozoa</taxon>
        <taxon>Nematoda</taxon>
        <taxon>Enoplea</taxon>
        <taxon>Dorylaimia</taxon>
        <taxon>Trichinellida</taxon>
        <taxon>Trichinellidae</taxon>
        <taxon>Trichinella</taxon>
    </lineage>
</organism>
<evidence type="ECO:0000313" key="2">
    <source>
        <dbReference type="Proteomes" id="UP000054721"/>
    </source>
</evidence>
<dbReference type="AlphaFoldDB" id="A0A0V1KL45"/>
<dbReference type="EMBL" id="JYDW01000594">
    <property type="protein sequence ID" value="KRZ47724.1"/>
    <property type="molecule type" value="Genomic_DNA"/>
</dbReference>
<comment type="caution">
    <text evidence="1">The sequence shown here is derived from an EMBL/GenBank/DDBJ whole genome shotgun (WGS) entry which is preliminary data.</text>
</comment>
<evidence type="ECO:0000313" key="1">
    <source>
        <dbReference type="EMBL" id="KRZ47724.1"/>
    </source>
</evidence>